<keyword evidence="3" id="KW-1185">Reference proteome</keyword>
<evidence type="ECO:0000313" key="2">
    <source>
        <dbReference type="EMBL" id="KAJ6255525.1"/>
    </source>
</evidence>
<sequence length="309" mass="36538">MTTSRVWLIFDRSFLTNNFLKTPRLKTGFLVPNQIKTIEEFIVRIKSTFLSGQFQFIEIFLAINEFYLPPSSLIELIQPNDLIHVNLNKMISQIDRRKRGILTLRPFKNINSISEETNGKSQMGNTTDNVIEEEELKLKSLRKKRRRNKYKLNKKIRRFENPRNIVQSKMGDAKIGLLLRITLQIKNLTSQKQIHEEESDEKVSTISEINQNIDRMNENEHEHENEKEKENLGNLLDYKNINIFIKIIEVNQEKTKAKFEIVHIPNIEANEYPEFIQNNFQINIGDWIPLQLLKNPIRLLTNQDRLKNN</sequence>
<organism evidence="2 3">
    <name type="scientific">Anaeramoeba flamelloides</name>
    <dbReference type="NCBI Taxonomy" id="1746091"/>
    <lineage>
        <taxon>Eukaryota</taxon>
        <taxon>Metamonada</taxon>
        <taxon>Anaeramoebidae</taxon>
        <taxon>Anaeramoeba</taxon>
    </lineage>
</organism>
<evidence type="ECO:0000313" key="3">
    <source>
        <dbReference type="Proteomes" id="UP001150062"/>
    </source>
</evidence>
<feature type="coiled-coil region" evidence="1">
    <location>
        <begin position="178"/>
        <end position="226"/>
    </location>
</feature>
<comment type="caution">
    <text evidence="2">The sequence shown here is derived from an EMBL/GenBank/DDBJ whole genome shotgun (WGS) entry which is preliminary data.</text>
</comment>
<protein>
    <submittedName>
        <fullName evidence="2">Coilin</fullName>
    </submittedName>
</protein>
<proteinExistence type="predicted"/>
<reference evidence="2" key="1">
    <citation type="submission" date="2022-08" db="EMBL/GenBank/DDBJ databases">
        <title>Novel sulfate-reducing endosymbionts in the free-living metamonad Anaeramoeba.</title>
        <authorList>
            <person name="Jerlstrom-Hultqvist J."/>
            <person name="Cepicka I."/>
            <person name="Gallot-Lavallee L."/>
            <person name="Salas-Leiva D."/>
            <person name="Curtis B.A."/>
            <person name="Zahonova K."/>
            <person name="Pipaliya S."/>
            <person name="Dacks J."/>
            <person name="Roger A.J."/>
        </authorList>
    </citation>
    <scope>NUCLEOTIDE SEQUENCE</scope>
    <source>
        <strain evidence="2">Schooner1</strain>
    </source>
</reference>
<keyword evidence="1" id="KW-0175">Coiled coil</keyword>
<gene>
    <name evidence="2" type="ORF">M0813_11401</name>
</gene>
<dbReference type="EMBL" id="JAOAOG010000004">
    <property type="protein sequence ID" value="KAJ6255525.1"/>
    <property type="molecule type" value="Genomic_DNA"/>
</dbReference>
<accession>A0ABQ8ZFA0</accession>
<dbReference type="Proteomes" id="UP001150062">
    <property type="component" value="Unassembled WGS sequence"/>
</dbReference>
<evidence type="ECO:0000256" key="1">
    <source>
        <dbReference type="SAM" id="Coils"/>
    </source>
</evidence>
<name>A0ABQ8ZFA0_9EUKA</name>